<evidence type="ECO:0000313" key="4">
    <source>
        <dbReference type="EMBL" id="SDO38638.1"/>
    </source>
</evidence>
<dbReference type="PROSITE" id="PS00622">
    <property type="entry name" value="HTH_LUXR_1"/>
    <property type="match status" value="1"/>
</dbReference>
<dbReference type="Gene3D" id="1.25.40.10">
    <property type="entry name" value="Tetratricopeptide repeat domain"/>
    <property type="match status" value="1"/>
</dbReference>
<gene>
    <name evidence="4" type="ORF">SAMN05192576_3910</name>
</gene>
<dbReference type="InterPro" id="IPR036388">
    <property type="entry name" value="WH-like_DNA-bd_sf"/>
</dbReference>
<evidence type="ECO:0000313" key="5">
    <source>
        <dbReference type="Proteomes" id="UP000199004"/>
    </source>
</evidence>
<dbReference type="PROSITE" id="PS50043">
    <property type="entry name" value="HTH_LUXR_2"/>
    <property type="match status" value="1"/>
</dbReference>
<dbReference type="GO" id="GO:0004016">
    <property type="term" value="F:adenylate cyclase activity"/>
    <property type="evidence" value="ECO:0007669"/>
    <property type="project" value="TreeGrafter"/>
</dbReference>
<dbReference type="Proteomes" id="UP000199004">
    <property type="component" value="Unassembled WGS sequence"/>
</dbReference>
<dbReference type="PANTHER" id="PTHR16305">
    <property type="entry name" value="TESTICULAR SOLUBLE ADENYLYL CYCLASE"/>
    <property type="match status" value="1"/>
</dbReference>
<dbReference type="PRINTS" id="PR00038">
    <property type="entry name" value="HTHLUXR"/>
</dbReference>
<name>A0A1H0J4D4_9ACTN</name>
<dbReference type="GO" id="GO:0006355">
    <property type="term" value="P:regulation of DNA-templated transcription"/>
    <property type="evidence" value="ECO:0007669"/>
    <property type="project" value="InterPro"/>
</dbReference>
<organism evidence="4 5">
    <name type="scientific">Nocardioides szechwanensis</name>
    <dbReference type="NCBI Taxonomy" id="1005944"/>
    <lineage>
        <taxon>Bacteria</taxon>
        <taxon>Bacillati</taxon>
        <taxon>Actinomycetota</taxon>
        <taxon>Actinomycetes</taxon>
        <taxon>Propionibacteriales</taxon>
        <taxon>Nocardioidaceae</taxon>
        <taxon>Nocardioides</taxon>
    </lineage>
</organism>
<accession>A0A1H0J4D4</accession>
<protein>
    <submittedName>
        <fullName evidence="4">Regulatory protein, luxR family</fullName>
    </submittedName>
</protein>
<dbReference type="InterPro" id="IPR000792">
    <property type="entry name" value="Tscrpt_reg_LuxR_C"/>
</dbReference>
<dbReference type="STRING" id="1005944.SAMN05192576_3910"/>
<evidence type="ECO:0000256" key="1">
    <source>
        <dbReference type="ARBA" id="ARBA00022741"/>
    </source>
</evidence>
<dbReference type="Pfam" id="PF13191">
    <property type="entry name" value="AAA_16"/>
    <property type="match status" value="1"/>
</dbReference>
<dbReference type="OrthoDB" id="3202170at2"/>
<dbReference type="SMART" id="SM00421">
    <property type="entry name" value="HTH_LUXR"/>
    <property type="match status" value="1"/>
</dbReference>
<dbReference type="Gene3D" id="1.10.10.10">
    <property type="entry name" value="Winged helix-like DNA-binding domain superfamily/Winged helix DNA-binding domain"/>
    <property type="match status" value="1"/>
</dbReference>
<reference evidence="5" key="1">
    <citation type="submission" date="2016-10" db="EMBL/GenBank/DDBJ databases">
        <authorList>
            <person name="Varghese N."/>
            <person name="Submissions S."/>
        </authorList>
    </citation>
    <scope>NUCLEOTIDE SEQUENCE [LARGE SCALE GENOMIC DNA]</scope>
    <source>
        <strain evidence="5">CGMCC 1.11147</strain>
    </source>
</reference>
<evidence type="ECO:0000256" key="2">
    <source>
        <dbReference type="ARBA" id="ARBA00022840"/>
    </source>
</evidence>
<keyword evidence="5" id="KW-1185">Reference proteome</keyword>
<dbReference type="SUPFAM" id="SSF52540">
    <property type="entry name" value="P-loop containing nucleoside triphosphate hydrolases"/>
    <property type="match status" value="1"/>
</dbReference>
<dbReference type="Pfam" id="PF00196">
    <property type="entry name" value="GerE"/>
    <property type="match status" value="1"/>
</dbReference>
<sequence>MLHGRDAEKAHLASVVEAARLGRSGSVLVRGEPGIGKSALVDDVVSGSGLRVLRTQGLESEAPLAYAALHRLLRPVLGLVEALAPPQARALRVAFGEAEGPRLEPFVVGLATLSILTSAAEDEPLVCVIDDAQWLDEASADALLFTARRLDADQVAMCFVARHSDDTGFSAEGIPTLTLGALDEESARRLLSASAGDLAEEVSDRLLTETRGNPLALLELPTALSPGQRDGSEALPLPLPLTSSVERAFLERCRQLPAAAQTVLLVAVADGTGRLATIERAARALGIEREALDAVVRSGLLLVTGDTADVQHPLVRSAVYQAAGARERRRVHVALAEVLGDLQDADRQTWHLAAVAHELDPELAAALDLVAVRAEARGAHQGAADAYERAAELGDVAAAAARRLAAARNAWASGRAQHASALVARARADTDDPLLRADLDRLRARIEVNTGSADDAHRILTRAAEQVAVHDPHRALEMAVAASVARSHGADSGAVLPAGTVDVRDTDGDSARTRALKHLLTSTERAMAGDRFGAVAELQVARSAGRATDDLDLLGNLGNAALHLGEDDVHRELYAQMLSVARETGDGMAVLYALQRTAFGLYLAGSWTELRSTCEEAVSLGRSVGQRALSATPLAWLTLLAALQGRPDHDAHRVALDGLLAAHPPRGILARPLDDLVHWAAGARAALTGDRAGALHHLREVRLPTLRRLAAHDRIDAAVRADEHELARDWTKELEDFAAGTPLPWARATVLFGRALTTDPASGDDPDELFRQALEHQALAQRPYDRARTQLAHGELLRRNGRRADARLPLRDALATLQDLHAEPLVGRATDELRASGETARRRDESTLLALTPMERKVALLVSEGLSNKEVAAQCWVSPRTVAFHLRNVFAKAGVTSRGELSRLELG</sequence>
<dbReference type="AlphaFoldDB" id="A0A1H0J4D4"/>
<dbReference type="RefSeq" id="WP_091026487.1">
    <property type="nucleotide sequence ID" value="NZ_BKAE01000012.1"/>
</dbReference>
<feature type="domain" description="HTH luxR-type" evidence="3">
    <location>
        <begin position="844"/>
        <end position="907"/>
    </location>
</feature>
<evidence type="ECO:0000259" key="3">
    <source>
        <dbReference type="PROSITE" id="PS50043"/>
    </source>
</evidence>
<dbReference type="PANTHER" id="PTHR16305:SF35">
    <property type="entry name" value="TRANSCRIPTIONAL ACTIVATOR DOMAIN"/>
    <property type="match status" value="1"/>
</dbReference>
<proteinExistence type="predicted"/>
<keyword evidence="1" id="KW-0547">Nucleotide-binding</keyword>
<dbReference type="SUPFAM" id="SSF46894">
    <property type="entry name" value="C-terminal effector domain of the bipartite response regulators"/>
    <property type="match status" value="1"/>
</dbReference>
<dbReference type="InterPro" id="IPR027417">
    <property type="entry name" value="P-loop_NTPase"/>
</dbReference>
<dbReference type="CDD" id="cd06170">
    <property type="entry name" value="LuxR_C_like"/>
    <property type="match status" value="1"/>
</dbReference>
<keyword evidence="2" id="KW-0067">ATP-binding</keyword>
<dbReference type="GO" id="GO:0005737">
    <property type="term" value="C:cytoplasm"/>
    <property type="evidence" value="ECO:0007669"/>
    <property type="project" value="TreeGrafter"/>
</dbReference>
<dbReference type="GO" id="GO:0003677">
    <property type="term" value="F:DNA binding"/>
    <property type="evidence" value="ECO:0007669"/>
    <property type="project" value="InterPro"/>
</dbReference>
<dbReference type="InterPro" id="IPR016032">
    <property type="entry name" value="Sig_transdc_resp-reg_C-effctor"/>
</dbReference>
<dbReference type="EMBL" id="FNIC01000008">
    <property type="protein sequence ID" value="SDO38638.1"/>
    <property type="molecule type" value="Genomic_DNA"/>
</dbReference>
<dbReference type="GO" id="GO:0005524">
    <property type="term" value="F:ATP binding"/>
    <property type="evidence" value="ECO:0007669"/>
    <property type="project" value="UniProtKB-KW"/>
</dbReference>
<dbReference type="InterPro" id="IPR011990">
    <property type="entry name" value="TPR-like_helical_dom_sf"/>
</dbReference>
<dbReference type="InterPro" id="IPR041664">
    <property type="entry name" value="AAA_16"/>
</dbReference>